<dbReference type="Gene3D" id="3.30.920.30">
    <property type="entry name" value="Hypothetical protein"/>
    <property type="match status" value="1"/>
</dbReference>
<evidence type="ECO:0000313" key="8">
    <source>
        <dbReference type="EMBL" id="OGF19639.1"/>
    </source>
</evidence>
<evidence type="ECO:0000313" key="9">
    <source>
        <dbReference type="Proteomes" id="UP000177691"/>
    </source>
</evidence>
<evidence type="ECO:0000256" key="1">
    <source>
        <dbReference type="ARBA" id="ARBA00006620"/>
    </source>
</evidence>
<protein>
    <recommendedName>
        <fullName evidence="10">Addiction module toxin, HicA family</fullName>
    </recommendedName>
</protein>
<evidence type="ECO:0000256" key="4">
    <source>
        <dbReference type="ARBA" id="ARBA00022759"/>
    </source>
</evidence>
<dbReference type="Pfam" id="PF07927">
    <property type="entry name" value="HicA_toxin"/>
    <property type="match status" value="1"/>
</dbReference>
<sequence length="76" mass="8847">MPKLPALKVIEVERILLKAGFIKWRQKGSHLSLYRAKDNRSLTIPRHFSKDMPKGTLRAIIDQTGMTVEEFLELRK</sequence>
<comment type="similarity">
    <text evidence="1">Belongs to the HicA mRNA interferase family.</text>
</comment>
<keyword evidence="3" id="KW-0540">Nuclease</keyword>
<keyword evidence="7" id="KW-0346">Stress response</keyword>
<dbReference type="InterPro" id="IPR038570">
    <property type="entry name" value="HicA_sf"/>
</dbReference>
<name>A0A1F5RYX8_9BACT</name>
<accession>A0A1F5RYX8</accession>
<dbReference type="SUPFAM" id="SSF54786">
    <property type="entry name" value="YcfA/nrd intein domain"/>
    <property type="match status" value="1"/>
</dbReference>
<evidence type="ECO:0000256" key="6">
    <source>
        <dbReference type="ARBA" id="ARBA00022884"/>
    </source>
</evidence>
<keyword evidence="4" id="KW-0255">Endonuclease</keyword>
<evidence type="ECO:0000256" key="2">
    <source>
        <dbReference type="ARBA" id="ARBA00022649"/>
    </source>
</evidence>
<evidence type="ECO:0000256" key="3">
    <source>
        <dbReference type="ARBA" id="ARBA00022722"/>
    </source>
</evidence>
<dbReference type="GO" id="GO:0003729">
    <property type="term" value="F:mRNA binding"/>
    <property type="evidence" value="ECO:0007669"/>
    <property type="project" value="InterPro"/>
</dbReference>
<gene>
    <name evidence="8" type="ORF">A3D54_00130</name>
</gene>
<dbReference type="InterPro" id="IPR012933">
    <property type="entry name" value="HicA_mRNA_interferase"/>
</dbReference>
<organism evidence="8 9">
    <name type="scientific">Candidatus Falkowbacteria bacterium RIFCSPHIGHO2_02_FULL_45_15</name>
    <dbReference type="NCBI Taxonomy" id="1797987"/>
    <lineage>
        <taxon>Bacteria</taxon>
        <taxon>Candidatus Falkowiibacteriota</taxon>
    </lineage>
</organism>
<dbReference type="GO" id="GO:0016787">
    <property type="term" value="F:hydrolase activity"/>
    <property type="evidence" value="ECO:0007669"/>
    <property type="project" value="UniProtKB-KW"/>
</dbReference>
<keyword evidence="5" id="KW-0378">Hydrolase</keyword>
<dbReference type="PANTHER" id="PTHR34873">
    <property type="entry name" value="SSR1766 PROTEIN"/>
    <property type="match status" value="1"/>
</dbReference>
<dbReference type="GO" id="GO:0004519">
    <property type="term" value="F:endonuclease activity"/>
    <property type="evidence" value="ECO:0007669"/>
    <property type="project" value="UniProtKB-KW"/>
</dbReference>
<comment type="caution">
    <text evidence="8">The sequence shown here is derived from an EMBL/GenBank/DDBJ whole genome shotgun (WGS) entry which is preliminary data.</text>
</comment>
<dbReference type="AlphaFoldDB" id="A0A1F5RYX8"/>
<dbReference type="PANTHER" id="PTHR34873:SF3">
    <property type="entry name" value="ADDICTION MODULE TOXIN, HICA FAMILY"/>
    <property type="match status" value="1"/>
</dbReference>
<evidence type="ECO:0008006" key="10">
    <source>
        <dbReference type="Google" id="ProtNLM"/>
    </source>
</evidence>
<keyword evidence="6" id="KW-0694">RNA-binding</keyword>
<evidence type="ECO:0000256" key="5">
    <source>
        <dbReference type="ARBA" id="ARBA00022801"/>
    </source>
</evidence>
<keyword evidence="2" id="KW-1277">Toxin-antitoxin system</keyword>
<dbReference type="Proteomes" id="UP000177691">
    <property type="component" value="Unassembled WGS sequence"/>
</dbReference>
<dbReference type="EMBL" id="MFFU01000010">
    <property type="protein sequence ID" value="OGF19639.1"/>
    <property type="molecule type" value="Genomic_DNA"/>
</dbReference>
<reference evidence="8 9" key="1">
    <citation type="journal article" date="2016" name="Nat. Commun.">
        <title>Thousands of microbial genomes shed light on interconnected biogeochemical processes in an aquifer system.</title>
        <authorList>
            <person name="Anantharaman K."/>
            <person name="Brown C.T."/>
            <person name="Hug L.A."/>
            <person name="Sharon I."/>
            <person name="Castelle C.J."/>
            <person name="Probst A.J."/>
            <person name="Thomas B.C."/>
            <person name="Singh A."/>
            <person name="Wilkins M.J."/>
            <person name="Karaoz U."/>
            <person name="Brodie E.L."/>
            <person name="Williams K.H."/>
            <person name="Hubbard S.S."/>
            <person name="Banfield J.F."/>
        </authorList>
    </citation>
    <scope>NUCLEOTIDE SEQUENCE [LARGE SCALE GENOMIC DNA]</scope>
</reference>
<evidence type="ECO:0000256" key="7">
    <source>
        <dbReference type="ARBA" id="ARBA00023016"/>
    </source>
</evidence>
<proteinExistence type="inferred from homology"/>